<gene>
    <name evidence="1" type="ORF">E2C01_043538</name>
</gene>
<accession>A0A5B7FW05</accession>
<sequence length="68" mass="7446">MKDYHEKLATVNLLEPLCEKKAALDPTQVAVVTAAIYQDGTDKAITREKLLGVRKLSTDMVQGEDGIT</sequence>
<proteinExistence type="predicted"/>
<evidence type="ECO:0000313" key="2">
    <source>
        <dbReference type="Proteomes" id="UP000324222"/>
    </source>
</evidence>
<keyword evidence="2" id="KW-1185">Reference proteome</keyword>
<reference evidence="1 2" key="1">
    <citation type="submission" date="2019-05" db="EMBL/GenBank/DDBJ databases">
        <title>Another draft genome of Portunus trituberculatus and its Hox gene families provides insights of decapod evolution.</title>
        <authorList>
            <person name="Jeong J.-H."/>
            <person name="Song I."/>
            <person name="Kim S."/>
            <person name="Choi T."/>
            <person name="Kim D."/>
            <person name="Ryu S."/>
            <person name="Kim W."/>
        </authorList>
    </citation>
    <scope>NUCLEOTIDE SEQUENCE [LARGE SCALE GENOMIC DNA]</scope>
    <source>
        <tissue evidence="1">Muscle</tissue>
    </source>
</reference>
<dbReference type="Proteomes" id="UP000324222">
    <property type="component" value="Unassembled WGS sequence"/>
</dbReference>
<dbReference type="AlphaFoldDB" id="A0A5B7FW05"/>
<organism evidence="1 2">
    <name type="scientific">Portunus trituberculatus</name>
    <name type="common">Swimming crab</name>
    <name type="synonym">Neptunus trituberculatus</name>
    <dbReference type="NCBI Taxonomy" id="210409"/>
    <lineage>
        <taxon>Eukaryota</taxon>
        <taxon>Metazoa</taxon>
        <taxon>Ecdysozoa</taxon>
        <taxon>Arthropoda</taxon>
        <taxon>Crustacea</taxon>
        <taxon>Multicrustacea</taxon>
        <taxon>Malacostraca</taxon>
        <taxon>Eumalacostraca</taxon>
        <taxon>Eucarida</taxon>
        <taxon>Decapoda</taxon>
        <taxon>Pleocyemata</taxon>
        <taxon>Brachyura</taxon>
        <taxon>Eubrachyura</taxon>
        <taxon>Portunoidea</taxon>
        <taxon>Portunidae</taxon>
        <taxon>Portuninae</taxon>
        <taxon>Portunus</taxon>
    </lineage>
</organism>
<comment type="caution">
    <text evidence="1">The sequence shown here is derived from an EMBL/GenBank/DDBJ whole genome shotgun (WGS) entry which is preliminary data.</text>
</comment>
<dbReference type="EMBL" id="VSRR010009058">
    <property type="protein sequence ID" value="MPC49726.1"/>
    <property type="molecule type" value="Genomic_DNA"/>
</dbReference>
<protein>
    <submittedName>
        <fullName evidence="1">Uncharacterized protein</fullName>
    </submittedName>
</protein>
<name>A0A5B7FW05_PORTR</name>
<evidence type="ECO:0000313" key="1">
    <source>
        <dbReference type="EMBL" id="MPC49726.1"/>
    </source>
</evidence>